<feature type="transmembrane region" description="Helical" evidence="7">
    <location>
        <begin position="141"/>
        <end position="162"/>
    </location>
</feature>
<accession>A0A7W2TUF8</accession>
<gene>
    <name evidence="8" type="ORF">H2508_03505</name>
</gene>
<evidence type="ECO:0000256" key="5">
    <source>
        <dbReference type="ARBA" id="ARBA00022989"/>
    </source>
</evidence>
<feature type="transmembrane region" description="Helical" evidence="7">
    <location>
        <begin position="206"/>
        <end position="225"/>
    </location>
</feature>
<dbReference type="PANTHER" id="PTHR23291">
    <property type="entry name" value="BAX INHIBITOR-RELATED"/>
    <property type="match status" value="1"/>
</dbReference>
<feature type="transmembrane region" description="Helical" evidence="7">
    <location>
        <begin position="113"/>
        <end position="134"/>
    </location>
</feature>
<dbReference type="EMBL" id="JACFXU010000013">
    <property type="protein sequence ID" value="MBA6412170.1"/>
    <property type="molecule type" value="Genomic_DNA"/>
</dbReference>
<evidence type="ECO:0000256" key="6">
    <source>
        <dbReference type="ARBA" id="ARBA00023136"/>
    </source>
</evidence>
<comment type="caution">
    <text evidence="8">The sequence shown here is derived from an EMBL/GenBank/DDBJ whole genome shotgun (WGS) entry which is preliminary data.</text>
</comment>
<organism evidence="8 9">
    <name type="scientific">Sediminihaliea albiluteola</name>
    <dbReference type="NCBI Taxonomy" id="2758564"/>
    <lineage>
        <taxon>Bacteria</taxon>
        <taxon>Pseudomonadati</taxon>
        <taxon>Pseudomonadota</taxon>
        <taxon>Gammaproteobacteria</taxon>
        <taxon>Cellvibrionales</taxon>
        <taxon>Halieaceae</taxon>
        <taxon>Sediminihaliea</taxon>
    </lineage>
</organism>
<dbReference type="CDD" id="cd10433">
    <property type="entry name" value="YccA_like"/>
    <property type="match status" value="1"/>
</dbReference>
<proteinExistence type="inferred from homology"/>
<evidence type="ECO:0000256" key="1">
    <source>
        <dbReference type="ARBA" id="ARBA00004651"/>
    </source>
</evidence>
<dbReference type="InterPro" id="IPR006214">
    <property type="entry name" value="Bax_inhibitor_1-related"/>
</dbReference>
<protein>
    <submittedName>
        <fullName evidence="8">Bax inhibitor-1/YccA family protein</fullName>
    </submittedName>
</protein>
<evidence type="ECO:0000256" key="3">
    <source>
        <dbReference type="ARBA" id="ARBA00022475"/>
    </source>
</evidence>
<feature type="transmembrane region" description="Helical" evidence="7">
    <location>
        <begin position="168"/>
        <end position="186"/>
    </location>
</feature>
<dbReference type="PROSITE" id="PS01243">
    <property type="entry name" value="BI1"/>
    <property type="match status" value="1"/>
</dbReference>
<keyword evidence="6 7" id="KW-0472">Membrane</keyword>
<dbReference type="Proteomes" id="UP000539350">
    <property type="component" value="Unassembled WGS sequence"/>
</dbReference>
<dbReference type="Pfam" id="PF01027">
    <property type="entry name" value="Bax1-I"/>
    <property type="match status" value="1"/>
</dbReference>
<comment type="subcellular location">
    <subcellularLocation>
        <location evidence="1">Cell membrane</location>
        <topology evidence="1">Multi-pass membrane protein</topology>
    </subcellularLocation>
</comment>
<dbReference type="AlphaFoldDB" id="A0A7W2TUF8"/>
<reference evidence="8 9" key="1">
    <citation type="submission" date="2020-07" db="EMBL/GenBank/DDBJ databases">
        <title>Halieaceae bacterium, F7430, whole genome shotgun sequencing project.</title>
        <authorList>
            <person name="Jiang S."/>
            <person name="Liu Z.W."/>
            <person name="Du Z.J."/>
        </authorList>
    </citation>
    <scope>NUCLEOTIDE SEQUENCE [LARGE SCALE GENOMIC DNA]</scope>
    <source>
        <strain evidence="8 9">F7430</strain>
    </source>
</reference>
<feature type="transmembrane region" description="Helical" evidence="7">
    <location>
        <begin position="32"/>
        <end position="52"/>
    </location>
</feature>
<dbReference type="InterPro" id="IPR006213">
    <property type="entry name" value="Bax_inhbtr1_CS"/>
</dbReference>
<keyword evidence="9" id="KW-1185">Reference proteome</keyword>
<evidence type="ECO:0000256" key="2">
    <source>
        <dbReference type="ARBA" id="ARBA00010350"/>
    </source>
</evidence>
<keyword evidence="4 7" id="KW-0812">Transmembrane</keyword>
<evidence type="ECO:0000256" key="7">
    <source>
        <dbReference type="RuleBase" id="RU004379"/>
    </source>
</evidence>
<evidence type="ECO:0000256" key="4">
    <source>
        <dbReference type="ARBA" id="ARBA00022692"/>
    </source>
</evidence>
<sequence>MQNNPMYRNEYNANAAGIGSVVSTNKVLKNTYMLLGLTLAFSALTAGISMAMGLPQGAALILSLVGFGLLFVVNKMADSSKGLVAIFAFTGVMGASLGPMLNYYAGMPGGPALVMQALGGTAVVFFGLSAYALTTRKDFSYMGGFLMVGLLVAVVAMIANIFLNIPALSLTISAAVVMIMSGLILFDTSRIINGGETNYIRATISLYLSIYNLFIHMLSLLTAFGDD</sequence>
<keyword evidence="3" id="KW-1003">Cell membrane</keyword>
<evidence type="ECO:0000313" key="9">
    <source>
        <dbReference type="Proteomes" id="UP000539350"/>
    </source>
</evidence>
<evidence type="ECO:0000313" key="8">
    <source>
        <dbReference type="EMBL" id="MBA6412170.1"/>
    </source>
</evidence>
<keyword evidence="5 7" id="KW-1133">Transmembrane helix</keyword>
<dbReference type="PANTHER" id="PTHR23291:SF115">
    <property type="entry name" value="MODULATOR OF FTSH PROTEASE YCCA"/>
    <property type="match status" value="1"/>
</dbReference>
<feature type="transmembrane region" description="Helical" evidence="7">
    <location>
        <begin position="83"/>
        <end position="101"/>
    </location>
</feature>
<name>A0A7W2TUF8_9GAMM</name>
<dbReference type="GO" id="GO:0005886">
    <property type="term" value="C:plasma membrane"/>
    <property type="evidence" value="ECO:0007669"/>
    <property type="project" value="UniProtKB-SubCell"/>
</dbReference>
<feature type="transmembrane region" description="Helical" evidence="7">
    <location>
        <begin position="58"/>
        <end position="76"/>
    </location>
</feature>
<dbReference type="RefSeq" id="WP_182168987.1">
    <property type="nucleotide sequence ID" value="NZ_JACFXU010000013.1"/>
</dbReference>
<comment type="similarity">
    <text evidence="2 7">Belongs to the BI1 family.</text>
</comment>